<dbReference type="AlphaFoldDB" id="A0A1E8AYD9"/>
<dbReference type="EMBL" id="LXLT01000117">
    <property type="protein sequence ID" value="OFD69941.1"/>
    <property type="molecule type" value="Genomic_DNA"/>
</dbReference>
<evidence type="ECO:0008006" key="3">
    <source>
        <dbReference type="Google" id="ProtNLM"/>
    </source>
</evidence>
<organism evidence="1 2">
    <name type="scientific">Bacillus mycoides</name>
    <dbReference type="NCBI Taxonomy" id="1405"/>
    <lineage>
        <taxon>Bacteria</taxon>
        <taxon>Bacillati</taxon>
        <taxon>Bacillota</taxon>
        <taxon>Bacilli</taxon>
        <taxon>Bacillales</taxon>
        <taxon>Bacillaceae</taxon>
        <taxon>Bacillus</taxon>
        <taxon>Bacillus cereus group</taxon>
    </lineage>
</organism>
<sequence length="531" mass="62921">MLTFKQIERKIDSVVLDYIRSYSYVPGKVKKELFKLSKTKIGTKYVSRNYISKEFSQVLYERQVREYYLTYMQKEEKNEKKKKRKRPEKGRNITVKECFEIMLRDLFEHRKGERDTKGRQIQMNAFVMNFDKETRLLLDKKTVKTMEKLLEATKKFSYFTPNMFIDYRFFTKEVLSLLGVIILDFDLDKSNVVMSKDELRLFVKKKLGVELSMIWDTPTKGNYAGTILLKKMAGTPPSVHLYEQVVKEMTRKLDGLADASCFNANHVFVMPKNSPRTGKMVRLYNEDVHSINAFRWLLNERDERRKRENSVIDFKQESFKKEPAVAALLNGDVSYRDHAAFTLALVLRWLKYTQEECANYMYSQWLPKVQNEHDHPFTERELGKCIKHAYSGKYRNFKSTWIEICTGIPCNLSGYFEWQFYENKGIYIMDTEARLREFFKENGGTYEGNIKSIAEELDVSVRSLERHIATLRDNNELIYQTKRGRGAKTVYHYAEQQLDFTSVLRFEEHTIDEEIAYLNELDTQLEKLSTY</sequence>
<dbReference type="Proteomes" id="UP000175706">
    <property type="component" value="Unassembled WGS sequence"/>
</dbReference>
<gene>
    <name evidence="1" type="ORF">BWGOE8_58620</name>
</gene>
<evidence type="ECO:0000313" key="2">
    <source>
        <dbReference type="Proteomes" id="UP000175706"/>
    </source>
</evidence>
<evidence type="ECO:0000313" key="1">
    <source>
        <dbReference type="EMBL" id="OFD69941.1"/>
    </source>
</evidence>
<name>A0A1E8AYD9_BACMY</name>
<accession>A0A1E8AYD9</accession>
<dbReference type="RefSeq" id="WP_070145846.1">
    <property type="nucleotide sequence ID" value="NZ_LXLT01000117.1"/>
</dbReference>
<comment type="caution">
    <text evidence="1">The sequence shown here is derived from an EMBL/GenBank/DDBJ whole genome shotgun (WGS) entry which is preliminary data.</text>
</comment>
<reference evidence="1 2" key="1">
    <citation type="submission" date="2016-05" db="EMBL/GenBank/DDBJ databases">
        <title>Bacillus thuringiensis and Bacillus weihenstephanensis as novel biocontrol agents of wilt causing Verticillium species.</title>
        <authorList>
            <person name="Hollensteiner J."/>
            <person name="Wemheuer F."/>
            <person name="Harting R."/>
            <person name="Kolarzyk A."/>
            <person name="Diaz-Valerio S."/>
            <person name="Poehlein A."/>
            <person name="Brzuszkiewicz E."/>
            <person name="Nesemann K."/>
            <person name="Braus-Stromeyer S."/>
            <person name="Braus G."/>
            <person name="Daniel R."/>
            <person name="Liesegang H."/>
        </authorList>
    </citation>
    <scope>NUCLEOTIDE SEQUENCE [LARGE SCALE GENOMIC DNA]</scope>
    <source>
        <strain evidence="1 2">GOE8</strain>
    </source>
</reference>
<proteinExistence type="predicted"/>
<protein>
    <recommendedName>
        <fullName evidence="3">Helix-turn-helix type 11 domain-containing protein</fullName>
    </recommendedName>
</protein>